<organism evidence="1 2">
    <name type="scientific">Marinobacterium nitratireducens</name>
    <dbReference type="NCBI Taxonomy" id="518897"/>
    <lineage>
        <taxon>Bacteria</taxon>
        <taxon>Pseudomonadati</taxon>
        <taxon>Pseudomonadota</taxon>
        <taxon>Gammaproteobacteria</taxon>
        <taxon>Oceanospirillales</taxon>
        <taxon>Oceanospirillaceae</taxon>
        <taxon>Marinobacterium</taxon>
    </lineage>
</organism>
<dbReference type="EMBL" id="BMLT01000003">
    <property type="protein sequence ID" value="GGO79744.1"/>
    <property type="molecule type" value="Genomic_DNA"/>
</dbReference>
<proteinExistence type="predicted"/>
<gene>
    <name evidence="1" type="ORF">GCM10011348_14810</name>
</gene>
<name>A0A917ZD46_9GAMM</name>
<dbReference type="InterPro" id="IPR010775">
    <property type="entry name" value="DUF1365"/>
</dbReference>
<evidence type="ECO:0000313" key="1">
    <source>
        <dbReference type="EMBL" id="GGO79744.1"/>
    </source>
</evidence>
<dbReference type="RefSeq" id="WP_188859944.1">
    <property type="nucleotide sequence ID" value="NZ_BMLT01000003.1"/>
</dbReference>
<dbReference type="Pfam" id="PF07103">
    <property type="entry name" value="DUF1365"/>
    <property type="match status" value="1"/>
</dbReference>
<reference evidence="1 2" key="1">
    <citation type="journal article" date="2014" name="Int. J. Syst. Evol. Microbiol.">
        <title>Complete genome sequence of Corynebacterium casei LMG S-19264T (=DSM 44701T), isolated from a smear-ripened cheese.</title>
        <authorList>
            <consortium name="US DOE Joint Genome Institute (JGI-PGF)"/>
            <person name="Walter F."/>
            <person name="Albersmeier A."/>
            <person name="Kalinowski J."/>
            <person name="Ruckert C."/>
        </authorList>
    </citation>
    <scope>NUCLEOTIDE SEQUENCE [LARGE SCALE GENOMIC DNA]</scope>
    <source>
        <strain evidence="1 2">CGMCC 1.7286</strain>
    </source>
</reference>
<sequence length="272" mass="30932">MSGSALYVGRVMHHRLKPRQHRFRYRVFSLLLDLDELDALHRRLRLFSHNRFNLFSFHDRDYGDGSGRLKTCIEARLTAAGVDLAGGRIRLLCYPRLLGYVFNPLSVYYCEDRTGALRAILCEVSNTFGQRHSYLLPVSSDPSAARPSVDKCFYVSPFMPMDCRYAFRMPVPGERIGVHIDQRQAGERLFVASFSGRRAALTDTGLLKTWLTHPLMTLKVIAGIHWEALRLWLKGLKLQPRPEPPARPLTFGVVATTPVLNPDRGDGIDENH</sequence>
<dbReference type="PANTHER" id="PTHR33973:SF4">
    <property type="entry name" value="OS07G0153300 PROTEIN"/>
    <property type="match status" value="1"/>
</dbReference>
<accession>A0A917ZD46</accession>
<keyword evidence="2" id="KW-1185">Reference proteome</keyword>
<dbReference type="AlphaFoldDB" id="A0A917ZD46"/>
<dbReference type="PANTHER" id="PTHR33973">
    <property type="entry name" value="OS07G0153300 PROTEIN"/>
    <property type="match status" value="1"/>
</dbReference>
<protein>
    <submittedName>
        <fullName evidence="1">DUF1365 domain-containing protein</fullName>
    </submittedName>
</protein>
<dbReference type="Proteomes" id="UP000599578">
    <property type="component" value="Unassembled WGS sequence"/>
</dbReference>
<comment type="caution">
    <text evidence="1">The sequence shown here is derived from an EMBL/GenBank/DDBJ whole genome shotgun (WGS) entry which is preliminary data.</text>
</comment>
<evidence type="ECO:0000313" key="2">
    <source>
        <dbReference type="Proteomes" id="UP000599578"/>
    </source>
</evidence>